<dbReference type="AlphaFoldDB" id="A0A061ABQ7"/>
<dbReference type="Proteomes" id="UP000032434">
    <property type="component" value="Chromosome 1"/>
</dbReference>
<evidence type="ECO:0000313" key="1">
    <source>
        <dbReference type="EMBL" id="CDR30844.1"/>
    </source>
</evidence>
<dbReference type="OrthoDB" id="384666at2"/>
<dbReference type="InterPro" id="IPR007561">
    <property type="entry name" value="Cell_div_SepF/SepF-rel"/>
</dbReference>
<dbReference type="STRING" id="35623.Aocu_07710"/>
<dbReference type="GO" id="GO:0090529">
    <property type="term" value="P:cell septum assembly"/>
    <property type="evidence" value="ECO:0007669"/>
    <property type="project" value="InterPro"/>
</dbReference>
<dbReference type="EMBL" id="LK028559">
    <property type="protein sequence ID" value="CDR30844.1"/>
    <property type="molecule type" value="Genomic_DNA"/>
</dbReference>
<name>A0A061ABQ7_9MOLU</name>
<sequence>MGLFGRKKEEKVIIKSSERIIMEQLKNDDDEYITALAKQMMNGAPLILNFDALHVDRANKAIAFISGVVYAISGHIVEINETTYLFGSKDLYQDGSIEEWLRTNLT</sequence>
<keyword evidence="2" id="KW-1185">Reference proteome</keyword>
<evidence type="ECO:0000313" key="2">
    <source>
        <dbReference type="Proteomes" id="UP000032434"/>
    </source>
</evidence>
<gene>
    <name evidence="1" type="primary">sepF</name>
    <name evidence="1" type="ORF">Aocu_07710</name>
</gene>
<dbReference type="KEGG" id="aoc:Aocu_07710"/>
<dbReference type="Pfam" id="PF04472">
    <property type="entry name" value="SepF"/>
    <property type="match status" value="1"/>
</dbReference>
<dbReference type="InParanoid" id="A0A061ABQ7"/>
<accession>A0A061ABQ7</accession>
<protein>
    <submittedName>
        <fullName evidence="1">Cell division protein SepF</fullName>
    </submittedName>
</protein>
<dbReference type="HOGENOM" id="CLU_2244029_0_0_14"/>
<organism evidence="1 2">
    <name type="scientific">Acholeplasma oculi</name>
    <dbReference type="NCBI Taxonomy" id="35623"/>
    <lineage>
        <taxon>Bacteria</taxon>
        <taxon>Bacillati</taxon>
        <taxon>Mycoplasmatota</taxon>
        <taxon>Mollicutes</taxon>
        <taxon>Acholeplasmatales</taxon>
        <taxon>Acholeplasmataceae</taxon>
        <taxon>Acholeplasma</taxon>
    </lineage>
</organism>
<dbReference type="PATRIC" id="fig|35623.3.peg.771"/>
<dbReference type="Gene3D" id="3.30.110.150">
    <property type="entry name" value="SepF-like protein"/>
    <property type="match status" value="1"/>
</dbReference>
<proteinExistence type="predicted"/>
<keyword evidence="1" id="KW-0132">Cell division</keyword>
<reference evidence="2" key="1">
    <citation type="submission" date="2014-05" db="EMBL/GenBank/DDBJ databases">
        <authorList>
            <person name="Kube M."/>
        </authorList>
    </citation>
    <scope>NUCLEOTIDE SEQUENCE [LARGE SCALE GENOMIC DNA]</scope>
</reference>
<keyword evidence="1" id="KW-0131">Cell cycle</keyword>
<dbReference type="RefSeq" id="WP_045749341.1">
    <property type="nucleotide sequence ID" value="NZ_FUZK01000001.1"/>
</dbReference>
<dbReference type="InterPro" id="IPR038594">
    <property type="entry name" value="SepF-like_sf"/>
</dbReference>